<feature type="domain" description="NAD-dependent epimerase/dehydratase" evidence="2">
    <location>
        <begin position="27"/>
        <end position="239"/>
    </location>
</feature>
<dbReference type="KEGG" id="parq:DSM112329_03192"/>
<dbReference type="Pfam" id="PF08338">
    <property type="entry name" value="DUF1731"/>
    <property type="match status" value="1"/>
</dbReference>
<dbReference type="Pfam" id="PF01370">
    <property type="entry name" value="Epimerase"/>
    <property type="match status" value="1"/>
</dbReference>
<comment type="similarity">
    <text evidence="1">Belongs to the NAD(P)-dependent epimerase/dehydratase family. SDR39U1 subfamily.</text>
</comment>
<accession>A0AAU7AX68</accession>
<dbReference type="AlphaFoldDB" id="A0AAU7AX68"/>
<reference evidence="4" key="1">
    <citation type="submission" date="2022-12" db="EMBL/GenBank/DDBJ databases">
        <title>Paraconexibacter alkalitolerans sp. nov. and Baekduia alba sp. nov., isolated from soil and emended description of the genera Paraconexibacter (Chun et al., 2020) and Baekduia (An et al., 2020).</title>
        <authorList>
            <person name="Vieira S."/>
            <person name="Huber K.J."/>
            <person name="Geppert A."/>
            <person name="Wolf J."/>
            <person name="Neumann-Schaal M."/>
            <person name="Muesken M."/>
            <person name="Overmann J."/>
        </authorList>
    </citation>
    <scope>NUCLEOTIDE SEQUENCE</scope>
    <source>
        <strain evidence="4">AEG42_29</strain>
    </source>
</reference>
<proteinExistence type="inferred from homology"/>
<dbReference type="EMBL" id="CP114014">
    <property type="protein sequence ID" value="XAY06323.1"/>
    <property type="molecule type" value="Genomic_DNA"/>
</dbReference>
<name>A0AAU7AX68_9ACTN</name>
<dbReference type="PANTHER" id="PTHR11092">
    <property type="entry name" value="SUGAR NUCLEOTIDE EPIMERASE RELATED"/>
    <property type="match status" value="1"/>
</dbReference>
<dbReference type="CDD" id="cd05242">
    <property type="entry name" value="SDR_a8"/>
    <property type="match status" value="1"/>
</dbReference>
<sequence>MGALDHTPPAETLILAQGHGRMTRMNVTLTGATGLIGQRLVAALKARGDEVTVLSRNAEKATAALGVPAVAWDALKQPAPVEALSGRDAVVHLAGEPVAQRWNAARKQAILESRETGTRNLVAGIEAASPRPSALISSSAVGYYGKHGDERVDESAPAGDDFLADVCVRWEREADAAAAHGLRVAHIRTGIVLDKTGGALKTMLPPFKMGVGGPVAGGRQYMPWIHLDDLVGLYLAALDGDWSGPYNGSAPEPVTNKEFSKALGKALHRPAFSPVPAFAIKLLYGEMSEIVTEGQRAVPTRPLAAGYSFKHPELAEALTSALGK</sequence>
<dbReference type="InterPro" id="IPR036291">
    <property type="entry name" value="NAD(P)-bd_dom_sf"/>
</dbReference>
<gene>
    <name evidence="4" type="ORF">DSM112329_03192</name>
</gene>
<evidence type="ECO:0000259" key="3">
    <source>
        <dbReference type="Pfam" id="PF08338"/>
    </source>
</evidence>
<feature type="domain" description="DUF1731" evidence="3">
    <location>
        <begin position="275"/>
        <end position="319"/>
    </location>
</feature>
<evidence type="ECO:0000259" key="2">
    <source>
        <dbReference type="Pfam" id="PF01370"/>
    </source>
</evidence>
<evidence type="ECO:0000313" key="4">
    <source>
        <dbReference type="EMBL" id="XAY06323.1"/>
    </source>
</evidence>
<evidence type="ECO:0000256" key="1">
    <source>
        <dbReference type="ARBA" id="ARBA00009353"/>
    </source>
</evidence>
<protein>
    <submittedName>
        <fullName evidence="4">Epimerase family protein</fullName>
    </submittedName>
</protein>
<dbReference type="InterPro" id="IPR001509">
    <property type="entry name" value="Epimerase_deHydtase"/>
</dbReference>
<dbReference type="PANTHER" id="PTHR11092:SF0">
    <property type="entry name" value="EPIMERASE FAMILY PROTEIN SDR39U1"/>
    <property type="match status" value="1"/>
</dbReference>
<dbReference type="SUPFAM" id="SSF51735">
    <property type="entry name" value="NAD(P)-binding Rossmann-fold domains"/>
    <property type="match status" value="1"/>
</dbReference>
<dbReference type="InterPro" id="IPR010099">
    <property type="entry name" value="SDR39U1"/>
</dbReference>
<dbReference type="InterPro" id="IPR013549">
    <property type="entry name" value="DUF1731"/>
</dbReference>
<dbReference type="NCBIfam" id="TIGR01777">
    <property type="entry name" value="yfcH"/>
    <property type="match status" value="1"/>
</dbReference>
<organism evidence="4">
    <name type="scientific">Paraconexibacter sp. AEG42_29</name>
    <dbReference type="NCBI Taxonomy" id="2997339"/>
    <lineage>
        <taxon>Bacteria</taxon>
        <taxon>Bacillati</taxon>
        <taxon>Actinomycetota</taxon>
        <taxon>Thermoleophilia</taxon>
        <taxon>Solirubrobacterales</taxon>
        <taxon>Paraconexibacteraceae</taxon>
        <taxon>Paraconexibacter</taxon>
    </lineage>
</organism>
<dbReference type="Gene3D" id="3.40.50.720">
    <property type="entry name" value="NAD(P)-binding Rossmann-like Domain"/>
    <property type="match status" value="1"/>
</dbReference>